<feature type="transmembrane region" description="Helical" evidence="1">
    <location>
        <begin position="6"/>
        <end position="28"/>
    </location>
</feature>
<proteinExistence type="predicted"/>
<sequence>MIVLENIAGVLIVLAILSGAFLLMYIGIKGIYKLYKPSPSNQKCPKCKNSDWKYGNIKDSIGVAGDQGNQFSTVRTQFCANCGYIAEWYVNSPEKLNGVQFDKKN</sequence>
<evidence type="ECO:0000313" key="2">
    <source>
        <dbReference type="EMBL" id="UOQ45492.1"/>
    </source>
</evidence>
<keyword evidence="1" id="KW-0472">Membrane</keyword>
<accession>A0ABY4ENG9</accession>
<name>A0ABY4ENG9_9BACI</name>
<dbReference type="EMBL" id="CP095073">
    <property type="protein sequence ID" value="UOQ45492.1"/>
    <property type="molecule type" value="Genomic_DNA"/>
</dbReference>
<keyword evidence="1" id="KW-1133">Transmembrane helix</keyword>
<dbReference type="RefSeq" id="WP_244712260.1">
    <property type="nucleotide sequence ID" value="NZ_CP095073.1"/>
</dbReference>
<keyword evidence="3" id="KW-1185">Reference proteome</keyword>
<protein>
    <submittedName>
        <fullName evidence="2">Uncharacterized protein</fullName>
    </submittedName>
</protein>
<gene>
    <name evidence="2" type="ORF">MUN89_05975</name>
</gene>
<reference evidence="2 3" key="1">
    <citation type="submission" date="2022-04" db="EMBL/GenBank/DDBJ databases">
        <title>Halobacillus sp. isolated from saltern.</title>
        <authorList>
            <person name="Won M."/>
            <person name="Lee C.-M."/>
            <person name="Woen H.-Y."/>
            <person name="Kwon S.-W."/>
        </authorList>
    </citation>
    <scope>NUCLEOTIDE SEQUENCE [LARGE SCALE GENOMIC DNA]</scope>
    <source>
        <strain evidence="2 3">SSBR10-3</strain>
    </source>
</reference>
<organism evidence="2 3">
    <name type="scientific">Halobacillus salinarum</name>
    <dbReference type="NCBI Taxonomy" id="2932257"/>
    <lineage>
        <taxon>Bacteria</taxon>
        <taxon>Bacillati</taxon>
        <taxon>Bacillota</taxon>
        <taxon>Bacilli</taxon>
        <taxon>Bacillales</taxon>
        <taxon>Bacillaceae</taxon>
        <taxon>Halobacillus</taxon>
    </lineage>
</organism>
<evidence type="ECO:0000313" key="3">
    <source>
        <dbReference type="Proteomes" id="UP000831787"/>
    </source>
</evidence>
<evidence type="ECO:0000256" key="1">
    <source>
        <dbReference type="SAM" id="Phobius"/>
    </source>
</evidence>
<keyword evidence="1" id="KW-0812">Transmembrane</keyword>
<dbReference type="Proteomes" id="UP000831787">
    <property type="component" value="Chromosome"/>
</dbReference>